<dbReference type="InterPro" id="IPR050589">
    <property type="entry name" value="Ikaros_C2H2-ZF"/>
</dbReference>
<evidence type="ECO:0000259" key="9">
    <source>
        <dbReference type="PROSITE" id="PS50157"/>
    </source>
</evidence>
<evidence type="ECO:0000256" key="7">
    <source>
        <dbReference type="ARBA" id="ARBA00023242"/>
    </source>
</evidence>
<dbReference type="EMBL" id="BPLR01015655">
    <property type="protein sequence ID" value="GIY77628.1"/>
    <property type="molecule type" value="Genomic_DNA"/>
</dbReference>
<dbReference type="GO" id="GO:0008270">
    <property type="term" value="F:zinc ion binding"/>
    <property type="evidence" value="ECO:0007669"/>
    <property type="project" value="UniProtKB-KW"/>
</dbReference>
<evidence type="ECO:0000256" key="8">
    <source>
        <dbReference type="PROSITE-ProRule" id="PRU00042"/>
    </source>
</evidence>
<dbReference type="PROSITE" id="PS50157">
    <property type="entry name" value="ZINC_FINGER_C2H2_2"/>
    <property type="match status" value="2"/>
</dbReference>
<dbReference type="PROSITE" id="PS00028">
    <property type="entry name" value="ZINC_FINGER_C2H2_1"/>
    <property type="match status" value="1"/>
</dbReference>
<name>A0AAV4W7P2_CAEEX</name>
<dbReference type="InterPro" id="IPR036236">
    <property type="entry name" value="Znf_C2H2_sf"/>
</dbReference>
<keyword evidence="2" id="KW-0479">Metal-binding</keyword>
<dbReference type="AlphaFoldDB" id="A0AAV4W7P2"/>
<evidence type="ECO:0000256" key="5">
    <source>
        <dbReference type="ARBA" id="ARBA00022833"/>
    </source>
</evidence>
<evidence type="ECO:0000256" key="3">
    <source>
        <dbReference type="ARBA" id="ARBA00022737"/>
    </source>
</evidence>
<reference evidence="10 11" key="1">
    <citation type="submission" date="2021-06" db="EMBL/GenBank/DDBJ databases">
        <title>Caerostris extrusa draft genome.</title>
        <authorList>
            <person name="Kono N."/>
            <person name="Arakawa K."/>
        </authorList>
    </citation>
    <scope>NUCLEOTIDE SEQUENCE [LARGE SCALE GENOMIC DNA]</scope>
</reference>
<evidence type="ECO:0000313" key="10">
    <source>
        <dbReference type="EMBL" id="GIY77628.1"/>
    </source>
</evidence>
<dbReference type="GO" id="GO:0006357">
    <property type="term" value="P:regulation of transcription by RNA polymerase II"/>
    <property type="evidence" value="ECO:0007669"/>
    <property type="project" value="TreeGrafter"/>
</dbReference>
<dbReference type="InterPro" id="IPR013087">
    <property type="entry name" value="Znf_C2H2_type"/>
</dbReference>
<keyword evidence="11" id="KW-1185">Reference proteome</keyword>
<evidence type="ECO:0000256" key="4">
    <source>
        <dbReference type="ARBA" id="ARBA00022771"/>
    </source>
</evidence>
<keyword evidence="4 8" id="KW-0863">Zinc-finger</keyword>
<keyword evidence="5" id="KW-0862">Zinc</keyword>
<dbReference type="SMART" id="SM00355">
    <property type="entry name" value="ZnF_C2H2"/>
    <property type="match status" value="2"/>
</dbReference>
<protein>
    <recommendedName>
        <fullName evidence="9">C2H2-type domain-containing protein</fullName>
    </recommendedName>
</protein>
<keyword evidence="3" id="KW-0677">Repeat</keyword>
<feature type="domain" description="C2H2-type" evidence="9">
    <location>
        <begin position="104"/>
        <end position="130"/>
    </location>
</feature>
<accession>A0AAV4W7P2</accession>
<dbReference type="SUPFAM" id="SSF57667">
    <property type="entry name" value="beta-beta-alpha zinc fingers"/>
    <property type="match status" value="1"/>
</dbReference>
<comment type="caution">
    <text evidence="10">The sequence shown here is derived from an EMBL/GenBank/DDBJ whole genome shotgun (WGS) entry which is preliminary data.</text>
</comment>
<evidence type="ECO:0000256" key="1">
    <source>
        <dbReference type="ARBA" id="ARBA00004123"/>
    </source>
</evidence>
<evidence type="ECO:0000313" key="11">
    <source>
        <dbReference type="Proteomes" id="UP001054945"/>
    </source>
</evidence>
<dbReference type="FunFam" id="3.30.160.60:FF:001498">
    <property type="entry name" value="Zinc finger protein 404"/>
    <property type="match status" value="1"/>
</dbReference>
<dbReference type="PANTHER" id="PTHR24404">
    <property type="entry name" value="ZINC FINGER PROTEIN"/>
    <property type="match status" value="1"/>
</dbReference>
<sequence>MNSNLCANKSLKPPLLDLRYTKRGGLVFSGHPWAAAERPFIRNQRVTHEYTARCLHHVTGHIGRHLASQARPGGPYRCMECGKCFTSCSKLHDHNNIHTGEKPYSCRECKSFAKKENVCVHFRTHTGEKPYECDKCCKSMLAVLTSNITCINTLVKGEESATLTAKNSRLRYLLELTSAGRINKLFLIECVLF</sequence>
<dbReference type="GO" id="GO:0005634">
    <property type="term" value="C:nucleus"/>
    <property type="evidence" value="ECO:0007669"/>
    <property type="project" value="UniProtKB-SubCell"/>
</dbReference>
<proteinExistence type="predicted"/>
<dbReference type="GO" id="GO:0003700">
    <property type="term" value="F:DNA-binding transcription factor activity"/>
    <property type="evidence" value="ECO:0007669"/>
    <property type="project" value="TreeGrafter"/>
</dbReference>
<keyword evidence="7" id="KW-0539">Nucleus</keyword>
<evidence type="ECO:0000256" key="6">
    <source>
        <dbReference type="ARBA" id="ARBA00023125"/>
    </source>
</evidence>
<dbReference type="PANTHER" id="PTHR24404:SF114">
    <property type="entry name" value="KLUMPFUSS, ISOFORM B-RELATED"/>
    <property type="match status" value="1"/>
</dbReference>
<dbReference type="FunFam" id="3.30.160.60:FF:000100">
    <property type="entry name" value="Zinc finger 45-like"/>
    <property type="match status" value="1"/>
</dbReference>
<organism evidence="10 11">
    <name type="scientific">Caerostris extrusa</name>
    <name type="common">Bark spider</name>
    <name type="synonym">Caerostris bankana</name>
    <dbReference type="NCBI Taxonomy" id="172846"/>
    <lineage>
        <taxon>Eukaryota</taxon>
        <taxon>Metazoa</taxon>
        <taxon>Ecdysozoa</taxon>
        <taxon>Arthropoda</taxon>
        <taxon>Chelicerata</taxon>
        <taxon>Arachnida</taxon>
        <taxon>Araneae</taxon>
        <taxon>Araneomorphae</taxon>
        <taxon>Entelegynae</taxon>
        <taxon>Araneoidea</taxon>
        <taxon>Araneidae</taxon>
        <taxon>Caerostris</taxon>
    </lineage>
</organism>
<comment type="subcellular location">
    <subcellularLocation>
        <location evidence="1">Nucleus</location>
    </subcellularLocation>
</comment>
<keyword evidence="6" id="KW-0238">DNA-binding</keyword>
<evidence type="ECO:0000256" key="2">
    <source>
        <dbReference type="ARBA" id="ARBA00022723"/>
    </source>
</evidence>
<gene>
    <name evidence="10" type="ORF">CEXT_22551</name>
</gene>
<feature type="domain" description="C2H2-type" evidence="9">
    <location>
        <begin position="76"/>
        <end position="103"/>
    </location>
</feature>
<dbReference type="Gene3D" id="3.30.160.60">
    <property type="entry name" value="Classic Zinc Finger"/>
    <property type="match status" value="2"/>
</dbReference>
<dbReference type="GO" id="GO:0000978">
    <property type="term" value="F:RNA polymerase II cis-regulatory region sequence-specific DNA binding"/>
    <property type="evidence" value="ECO:0007669"/>
    <property type="project" value="TreeGrafter"/>
</dbReference>
<dbReference type="Proteomes" id="UP001054945">
    <property type="component" value="Unassembled WGS sequence"/>
</dbReference>